<comment type="subcellular location">
    <subcellularLocation>
        <location evidence="1">Cell membrane</location>
        <topology evidence="1">Multi-pass membrane protein</topology>
    </subcellularLocation>
</comment>
<dbReference type="PANTHER" id="PTHR43124">
    <property type="entry name" value="PURINE EFFLUX PUMP PBUE"/>
    <property type="match status" value="1"/>
</dbReference>
<evidence type="ECO:0000259" key="7">
    <source>
        <dbReference type="PROSITE" id="PS50850"/>
    </source>
</evidence>
<dbReference type="InterPro" id="IPR011701">
    <property type="entry name" value="MFS"/>
</dbReference>
<keyword evidence="2" id="KW-1003">Cell membrane</keyword>
<dbReference type="Pfam" id="PF07690">
    <property type="entry name" value="MFS_1"/>
    <property type="match status" value="1"/>
</dbReference>
<evidence type="ECO:0000256" key="6">
    <source>
        <dbReference type="SAM" id="Phobius"/>
    </source>
</evidence>
<feature type="transmembrane region" description="Helical" evidence="6">
    <location>
        <begin position="128"/>
        <end position="149"/>
    </location>
</feature>
<proteinExistence type="predicted"/>
<keyword evidence="3 6" id="KW-0812">Transmembrane</keyword>
<dbReference type="EMBL" id="AP025637">
    <property type="protein sequence ID" value="BDG71063.1"/>
    <property type="molecule type" value="Genomic_DNA"/>
</dbReference>
<accession>A0ABN6NYW7</accession>
<dbReference type="RefSeq" id="WP_244458357.1">
    <property type="nucleotide sequence ID" value="NZ_AP025637.1"/>
</dbReference>
<name>A0ABN6NYW7_9PROT</name>
<dbReference type="InterPro" id="IPR020846">
    <property type="entry name" value="MFS_dom"/>
</dbReference>
<feature type="transmembrane region" description="Helical" evidence="6">
    <location>
        <begin position="295"/>
        <end position="317"/>
    </location>
</feature>
<protein>
    <recommendedName>
        <fullName evidence="7">Major facilitator superfamily (MFS) profile domain-containing protein</fullName>
    </recommendedName>
</protein>
<evidence type="ECO:0000256" key="2">
    <source>
        <dbReference type="ARBA" id="ARBA00022475"/>
    </source>
</evidence>
<feature type="transmembrane region" description="Helical" evidence="6">
    <location>
        <begin position="271"/>
        <end position="289"/>
    </location>
</feature>
<evidence type="ECO:0000256" key="3">
    <source>
        <dbReference type="ARBA" id="ARBA00022692"/>
    </source>
</evidence>
<feature type="domain" description="Major facilitator superfamily (MFS) profile" evidence="7">
    <location>
        <begin position="1"/>
        <end position="383"/>
    </location>
</feature>
<evidence type="ECO:0000256" key="1">
    <source>
        <dbReference type="ARBA" id="ARBA00004651"/>
    </source>
</evidence>
<feature type="transmembrane region" description="Helical" evidence="6">
    <location>
        <begin position="202"/>
        <end position="222"/>
    </location>
</feature>
<feature type="transmembrane region" description="Helical" evidence="6">
    <location>
        <begin position="242"/>
        <end position="262"/>
    </location>
</feature>
<feature type="transmembrane region" description="Helical" evidence="6">
    <location>
        <begin position="329"/>
        <end position="351"/>
    </location>
</feature>
<evidence type="ECO:0000256" key="4">
    <source>
        <dbReference type="ARBA" id="ARBA00022989"/>
    </source>
</evidence>
<keyword evidence="9" id="KW-1185">Reference proteome</keyword>
<feature type="transmembrane region" description="Helical" evidence="6">
    <location>
        <begin position="357"/>
        <end position="378"/>
    </location>
</feature>
<keyword evidence="4 6" id="KW-1133">Transmembrane helix</keyword>
<dbReference type="InterPro" id="IPR036259">
    <property type="entry name" value="MFS_trans_sf"/>
</dbReference>
<dbReference type="SUPFAM" id="SSF103473">
    <property type="entry name" value="MFS general substrate transporter"/>
    <property type="match status" value="1"/>
</dbReference>
<gene>
    <name evidence="8" type="ORF">Rmf_09920</name>
</gene>
<reference evidence="8 9" key="1">
    <citation type="journal article" date="2016" name="Microbes Environ.">
        <title>Phylogenetically diverse aerobic anoxygenic phototrophic bacteria isolated from epilithic biofilms in Tama river, Japan.</title>
        <authorList>
            <person name="Hirose S."/>
            <person name="Matsuura K."/>
            <person name="Haruta S."/>
        </authorList>
    </citation>
    <scope>NUCLEOTIDE SEQUENCE [LARGE SCALE GENOMIC DNA]</scope>
    <source>
        <strain evidence="8 9">S08</strain>
    </source>
</reference>
<dbReference type="InterPro" id="IPR050189">
    <property type="entry name" value="MFS_Efflux_Transporters"/>
</dbReference>
<feature type="transmembrane region" description="Helical" evidence="6">
    <location>
        <begin position="74"/>
        <end position="92"/>
    </location>
</feature>
<dbReference type="PROSITE" id="PS50850">
    <property type="entry name" value="MFS"/>
    <property type="match status" value="1"/>
</dbReference>
<feature type="transmembrane region" description="Helical" evidence="6">
    <location>
        <begin position="161"/>
        <end position="181"/>
    </location>
</feature>
<dbReference type="PANTHER" id="PTHR43124:SF3">
    <property type="entry name" value="CHLORAMPHENICOL EFFLUX PUMP RV0191"/>
    <property type="match status" value="1"/>
</dbReference>
<evidence type="ECO:0000313" key="8">
    <source>
        <dbReference type="EMBL" id="BDG71063.1"/>
    </source>
</evidence>
<dbReference type="Proteomes" id="UP000831327">
    <property type="component" value="Chromosome"/>
</dbReference>
<dbReference type="Gene3D" id="1.20.1250.20">
    <property type="entry name" value="MFS general substrate transporter like domains"/>
    <property type="match status" value="2"/>
</dbReference>
<organism evidence="8 9">
    <name type="scientific">Roseomonas fluvialis</name>
    <dbReference type="NCBI Taxonomy" id="1750527"/>
    <lineage>
        <taxon>Bacteria</taxon>
        <taxon>Pseudomonadati</taxon>
        <taxon>Pseudomonadota</taxon>
        <taxon>Alphaproteobacteria</taxon>
        <taxon>Acetobacterales</taxon>
        <taxon>Roseomonadaceae</taxon>
        <taxon>Roseomonas</taxon>
    </lineage>
</organism>
<keyword evidence="5 6" id="KW-0472">Membrane</keyword>
<sequence length="394" mass="40271">MTGTVPFLAAVFAVRAALGALFQAPGAAGPVLVPEFGLDWTQFGTLVGLFWLPGLVLVYPLGLAAGRMADRTGVLLGLGFLVAGALVCAAASEPLLLFGGRLLMGVGTVLVILLLTKMMQDRFQGADLFPAMAVYVLGWPIGIAAAQAALPAMALRLGWQFPFLVAALAGSLAFAALSLASRPGPRVPAPAPGTARLSGREVRLMCLAGACWACVNGTYMVLVTFAPPLLVERGLGVAEAGFATSLMSWVNILAVPAGAMVARRAGAVRPMVLVCITGAAALAAALPFAPVGWGAAILAAHGLLYALPITVFSALPAMAVPPARRAQGLGVYFIFFYAGCTGFPPLAGWFADSFGGARAPVLLAAALLMAALVLFGLFRREVARGAASGRSDNP</sequence>
<evidence type="ECO:0000256" key="5">
    <source>
        <dbReference type="ARBA" id="ARBA00023136"/>
    </source>
</evidence>
<evidence type="ECO:0000313" key="9">
    <source>
        <dbReference type="Proteomes" id="UP000831327"/>
    </source>
</evidence>
<feature type="transmembrane region" description="Helical" evidence="6">
    <location>
        <begin position="98"/>
        <end position="116"/>
    </location>
</feature>
<feature type="transmembrane region" description="Helical" evidence="6">
    <location>
        <begin position="43"/>
        <end position="62"/>
    </location>
</feature>